<keyword evidence="2" id="KW-0677">Repeat</keyword>
<reference evidence="5 6" key="1">
    <citation type="journal article" date="2023" name="Hortic Res">
        <title>Pangenome of water caltrop reveals structural variations and asymmetric subgenome divergence after allopolyploidization.</title>
        <authorList>
            <person name="Zhang X."/>
            <person name="Chen Y."/>
            <person name="Wang L."/>
            <person name="Yuan Y."/>
            <person name="Fang M."/>
            <person name="Shi L."/>
            <person name="Lu R."/>
            <person name="Comes H.P."/>
            <person name="Ma Y."/>
            <person name="Chen Y."/>
            <person name="Huang G."/>
            <person name="Zhou Y."/>
            <person name="Zheng Z."/>
            <person name="Qiu Y."/>
        </authorList>
    </citation>
    <scope>NUCLEOTIDE SEQUENCE [LARGE SCALE GENOMIC DNA]</scope>
    <source>
        <strain evidence="5">F231</strain>
    </source>
</reference>
<evidence type="ECO:0000256" key="3">
    <source>
        <dbReference type="PROSITE-ProRule" id="PRU00708"/>
    </source>
</evidence>
<dbReference type="PROSITE" id="PS51375">
    <property type="entry name" value="PPR"/>
    <property type="match status" value="6"/>
</dbReference>
<dbReference type="Pfam" id="PF13041">
    <property type="entry name" value="PPR_2"/>
    <property type="match status" value="3"/>
</dbReference>
<feature type="region of interest" description="Disordered" evidence="4">
    <location>
        <begin position="38"/>
        <end position="67"/>
    </location>
</feature>
<feature type="repeat" description="PPR" evidence="3">
    <location>
        <begin position="357"/>
        <end position="391"/>
    </location>
</feature>
<dbReference type="Gene3D" id="1.25.40.10">
    <property type="entry name" value="Tetratricopeptide repeat domain"/>
    <property type="match status" value="4"/>
</dbReference>
<feature type="repeat" description="PPR" evidence="3">
    <location>
        <begin position="252"/>
        <end position="286"/>
    </location>
</feature>
<sequence>MNPLFRRERARHSLGSIRLVSSLASIWGSRRLINPNLDDTNSNYRVDTRKSVKEPPASNPVADASAGDISRSGRLEAVKTSPASVQSLLNKLSASSNEVVEGALDKCCVDLSENLVVDVIRQNACDWKPAYTFFNWANRRGGCSFGSSVYNEILDVLGKMRRFHEMEQVLDGMAKRKGLFDETTYAVLVRRFAAAHKVDEAIDVFNRREDFGLHVNLDSFRELLMWLCRHRHVEEAETLFYSKKKELGMKHDIKSMNIILNGWCVLGDVREAKRFWKDILASNCRPDRFTYGTFINALTKKGKLGSALKLFRAMWDNSHGPDVAICNCMIDALCFKKRIPEALEIFQEMKEKGCAPNSATYNSLIKHMCNIGRMGIVNELASEMESKGGSCSTNALTYGYLFNSLQRADGVPEVMQRMQRNGCEMNGDLFNLVLRLYMGWGHKEGVMSTWVEMQRRGLGPDRRSYTIMIHGLYHIGRMEDALMYYEEMVSKGMCTEPRTEILINDIKGKMKKQTEGEGGEHLVNKRCCIAMSSDEKHRRQQYHGNLSARG</sequence>
<keyword evidence="6" id="KW-1185">Reference proteome</keyword>
<name>A0AAN7LDT1_TRANT</name>
<organism evidence="5 6">
    <name type="scientific">Trapa natans</name>
    <name type="common">Water chestnut</name>
    <dbReference type="NCBI Taxonomy" id="22666"/>
    <lineage>
        <taxon>Eukaryota</taxon>
        <taxon>Viridiplantae</taxon>
        <taxon>Streptophyta</taxon>
        <taxon>Embryophyta</taxon>
        <taxon>Tracheophyta</taxon>
        <taxon>Spermatophyta</taxon>
        <taxon>Magnoliopsida</taxon>
        <taxon>eudicotyledons</taxon>
        <taxon>Gunneridae</taxon>
        <taxon>Pentapetalae</taxon>
        <taxon>rosids</taxon>
        <taxon>malvids</taxon>
        <taxon>Myrtales</taxon>
        <taxon>Lythraceae</taxon>
        <taxon>Trapa</taxon>
    </lineage>
</organism>
<dbReference type="EMBL" id="JAXQNO010000017">
    <property type="protein sequence ID" value="KAK4779076.1"/>
    <property type="molecule type" value="Genomic_DNA"/>
</dbReference>
<evidence type="ECO:0000256" key="2">
    <source>
        <dbReference type="ARBA" id="ARBA00022737"/>
    </source>
</evidence>
<comment type="similarity">
    <text evidence="1">Belongs to the PPR family. P subfamily.</text>
</comment>
<dbReference type="InterPro" id="IPR011990">
    <property type="entry name" value="TPR-like_helical_dom_sf"/>
</dbReference>
<dbReference type="NCBIfam" id="TIGR00756">
    <property type="entry name" value="PPR"/>
    <property type="match status" value="5"/>
</dbReference>
<feature type="repeat" description="PPR" evidence="3">
    <location>
        <begin position="322"/>
        <end position="356"/>
    </location>
</feature>
<dbReference type="AlphaFoldDB" id="A0AAN7LDT1"/>
<evidence type="ECO:0000256" key="1">
    <source>
        <dbReference type="ARBA" id="ARBA00007626"/>
    </source>
</evidence>
<accession>A0AAN7LDT1</accession>
<protein>
    <recommendedName>
        <fullName evidence="7">Pentatricopeptide repeat-containing protein</fullName>
    </recommendedName>
</protein>
<dbReference type="PANTHER" id="PTHR46128:SF211">
    <property type="entry name" value="PENTACOTRIPEPTIDE-REPEAT REGION OF PRORP DOMAIN-CONTAINING PROTEIN"/>
    <property type="match status" value="1"/>
</dbReference>
<evidence type="ECO:0008006" key="7">
    <source>
        <dbReference type="Google" id="ProtNLM"/>
    </source>
</evidence>
<dbReference type="InterPro" id="IPR050872">
    <property type="entry name" value="PPR_P_subfamily"/>
</dbReference>
<gene>
    <name evidence="5" type="ORF">SAY86_006604</name>
</gene>
<dbReference type="InterPro" id="IPR002885">
    <property type="entry name" value="PPR_rpt"/>
</dbReference>
<evidence type="ECO:0000313" key="5">
    <source>
        <dbReference type="EMBL" id="KAK4779076.1"/>
    </source>
</evidence>
<evidence type="ECO:0000313" key="6">
    <source>
        <dbReference type="Proteomes" id="UP001346149"/>
    </source>
</evidence>
<feature type="repeat" description="PPR" evidence="3">
    <location>
        <begin position="287"/>
        <end position="321"/>
    </location>
</feature>
<feature type="repeat" description="PPR" evidence="3">
    <location>
        <begin position="181"/>
        <end position="215"/>
    </location>
</feature>
<dbReference type="PANTHER" id="PTHR46128">
    <property type="entry name" value="MITOCHONDRIAL GROUP I INTRON SPLICING FACTOR CCM1"/>
    <property type="match status" value="1"/>
</dbReference>
<dbReference type="Proteomes" id="UP001346149">
    <property type="component" value="Unassembled WGS sequence"/>
</dbReference>
<comment type="caution">
    <text evidence="5">The sequence shown here is derived from an EMBL/GenBank/DDBJ whole genome shotgun (WGS) entry which is preliminary data.</text>
</comment>
<feature type="repeat" description="PPR" evidence="3">
    <location>
        <begin position="461"/>
        <end position="495"/>
    </location>
</feature>
<evidence type="ECO:0000256" key="4">
    <source>
        <dbReference type="SAM" id="MobiDB-lite"/>
    </source>
</evidence>
<proteinExistence type="inferred from homology"/>